<keyword evidence="3" id="KW-1185">Reference proteome</keyword>
<comment type="caution">
    <text evidence="2">The sequence shown here is derived from an EMBL/GenBank/DDBJ whole genome shotgun (WGS) entry which is preliminary data.</text>
</comment>
<dbReference type="EMBL" id="JAUSVY010000001">
    <property type="protein sequence ID" value="MDQ0503863.1"/>
    <property type="molecule type" value="Genomic_DNA"/>
</dbReference>
<evidence type="ECO:0000259" key="1">
    <source>
        <dbReference type="SMART" id="SM00849"/>
    </source>
</evidence>
<accession>A0ABU0L9P8</accession>
<dbReference type="InterPro" id="IPR001279">
    <property type="entry name" value="Metallo-B-lactamas"/>
</dbReference>
<gene>
    <name evidence="2" type="ORF">QOZ94_000633</name>
</gene>
<evidence type="ECO:0000313" key="3">
    <source>
        <dbReference type="Proteomes" id="UP001241747"/>
    </source>
</evidence>
<dbReference type="SUPFAM" id="SSF56281">
    <property type="entry name" value="Metallo-hydrolase/oxidoreductase"/>
    <property type="match status" value="1"/>
</dbReference>
<organism evidence="2 3">
    <name type="scientific">Xanthobacter agilis</name>
    <dbReference type="NCBI Taxonomy" id="47492"/>
    <lineage>
        <taxon>Bacteria</taxon>
        <taxon>Pseudomonadati</taxon>
        <taxon>Pseudomonadota</taxon>
        <taxon>Alphaproteobacteria</taxon>
        <taxon>Hyphomicrobiales</taxon>
        <taxon>Xanthobacteraceae</taxon>
        <taxon>Xanthobacter</taxon>
    </lineage>
</organism>
<dbReference type="CDD" id="cd07740">
    <property type="entry name" value="metallo-hydrolase-like_MBL-fold"/>
    <property type="match status" value="1"/>
</dbReference>
<protein>
    <submittedName>
        <fullName evidence="2">Ribonuclease BN (tRNA processing enzyme)</fullName>
    </submittedName>
</protein>
<evidence type="ECO:0000313" key="2">
    <source>
        <dbReference type="EMBL" id="MDQ0503863.1"/>
    </source>
</evidence>
<dbReference type="PANTHER" id="PTHR46018">
    <property type="entry name" value="ZINC PHOSPHODIESTERASE ELAC PROTEIN 1"/>
    <property type="match status" value="1"/>
</dbReference>
<feature type="domain" description="Metallo-beta-lactamase" evidence="1">
    <location>
        <begin position="18"/>
        <end position="219"/>
    </location>
</feature>
<dbReference type="InterPro" id="IPR036866">
    <property type="entry name" value="RibonucZ/Hydroxyglut_hydro"/>
</dbReference>
<reference evidence="2 3" key="1">
    <citation type="submission" date="2023-07" db="EMBL/GenBank/DDBJ databases">
        <title>Genomic Encyclopedia of Type Strains, Phase IV (KMG-IV): sequencing the most valuable type-strain genomes for metagenomic binning, comparative biology and taxonomic classification.</title>
        <authorList>
            <person name="Goeker M."/>
        </authorList>
    </citation>
    <scope>NUCLEOTIDE SEQUENCE [LARGE SCALE GENOMIC DNA]</scope>
    <source>
        <strain evidence="2 3">DSM 3770</strain>
    </source>
</reference>
<proteinExistence type="predicted"/>
<dbReference type="Gene3D" id="3.60.15.10">
    <property type="entry name" value="Ribonuclease Z/Hydroxyacylglutathione hydrolase-like"/>
    <property type="match status" value="1"/>
</dbReference>
<dbReference type="Pfam" id="PF23023">
    <property type="entry name" value="Anti-Pycsar_Apyc1"/>
    <property type="match status" value="1"/>
</dbReference>
<dbReference type="SMART" id="SM00849">
    <property type="entry name" value="Lactamase_B"/>
    <property type="match status" value="1"/>
</dbReference>
<dbReference type="RefSeq" id="WP_237344825.1">
    <property type="nucleotide sequence ID" value="NZ_JABWGX010000006.1"/>
</dbReference>
<dbReference type="PANTHER" id="PTHR46018:SF7">
    <property type="entry name" value="RIBONUCLEASE Z"/>
    <property type="match status" value="1"/>
</dbReference>
<name>A0ABU0L9P8_XANAG</name>
<dbReference type="Proteomes" id="UP001241747">
    <property type="component" value="Unassembled WGS sequence"/>
</dbReference>
<sequence length="247" mass="25915">MRLTVAGCGDAFCSGGRSNTCYVVESGDSVLALDFGATAPLALARLGIDSARLDMVMLSHLHGDHFGGLPILLIDGQFERARSRPLTIVGPPGTRTRLDALMEAMFPGMGAMAWRFDWRVKEVAPGSTTAFGPLTLTTAEVRHAAGAPATALRLSDGQGTLAFSGDTAWTDALGPIADGADLFICECSAFDDAPAGHMSYRALATHRAALAARRILLTHMGADMLARRDEVDGALFLLAADGLVLDV</sequence>